<dbReference type="InterPro" id="IPR038765">
    <property type="entry name" value="Papain-like_cys_pep_sf"/>
</dbReference>
<accession>A0A2U1M4G6</accession>
<dbReference type="OrthoDB" id="1736962at2759"/>
<organism evidence="2 3">
    <name type="scientific">Artemisia annua</name>
    <name type="common">Sweet wormwood</name>
    <dbReference type="NCBI Taxonomy" id="35608"/>
    <lineage>
        <taxon>Eukaryota</taxon>
        <taxon>Viridiplantae</taxon>
        <taxon>Streptophyta</taxon>
        <taxon>Embryophyta</taxon>
        <taxon>Tracheophyta</taxon>
        <taxon>Spermatophyta</taxon>
        <taxon>Magnoliopsida</taxon>
        <taxon>eudicotyledons</taxon>
        <taxon>Gunneridae</taxon>
        <taxon>Pentapetalae</taxon>
        <taxon>asterids</taxon>
        <taxon>campanulids</taxon>
        <taxon>Asterales</taxon>
        <taxon>Asteraceae</taxon>
        <taxon>Asteroideae</taxon>
        <taxon>Anthemideae</taxon>
        <taxon>Artemisiinae</taxon>
        <taxon>Artemisia</taxon>
    </lineage>
</organism>
<proteinExistence type="predicted"/>
<dbReference type="EMBL" id="PKPP01006566">
    <property type="protein sequence ID" value="PWA56114.1"/>
    <property type="molecule type" value="Genomic_DNA"/>
</dbReference>
<protein>
    <recommendedName>
        <fullName evidence="4">Ulp1 protease family, C-terminal catalytic domain-containing protein</fullName>
    </recommendedName>
</protein>
<feature type="region of interest" description="Disordered" evidence="1">
    <location>
        <begin position="453"/>
        <end position="479"/>
    </location>
</feature>
<comment type="caution">
    <text evidence="2">The sequence shown here is derived from an EMBL/GenBank/DDBJ whole genome shotgun (WGS) entry which is preliminary data.</text>
</comment>
<reference evidence="2 3" key="1">
    <citation type="journal article" date="2018" name="Mol. Plant">
        <title>The genome of Artemisia annua provides insight into the evolution of Asteraceae family and artemisinin biosynthesis.</title>
        <authorList>
            <person name="Shen Q."/>
            <person name="Zhang L."/>
            <person name="Liao Z."/>
            <person name="Wang S."/>
            <person name="Yan T."/>
            <person name="Shi P."/>
            <person name="Liu M."/>
            <person name="Fu X."/>
            <person name="Pan Q."/>
            <person name="Wang Y."/>
            <person name="Lv Z."/>
            <person name="Lu X."/>
            <person name="Zhang F."/>
            <person name="Jiang W."/>
            <person name="Ma Y."/>
            <person name="Chen M."/>
            <person name="Hao X."/>
            <person name="Li L."/>
            <person name="Tang Y."/>
            <person name="Lv G."/>
            <person name="Zhou Y."/>
            <person name="Sun X."/>
            <person name="Brodelius P.E."/>
            <person name="Rose J.K.C."/>
            <person name="Tang K."/>
        </authorList>
    </citation>
    <scope>NUCLEOTIDE SEQUENCE [LARGE SCALE GENOMIC DNA]</scope>
    <source>
        <strain evidence="3">cv. Huhao1</strain>
        <tissue evidence="2">Leaf</tissue>
    </source>
</reference>
<keyword evidence="3" id="KW-1185">Reference proteome</keyword>
<evidence type="ECO:0008006" key="4">
    <source>
        <dbReference type="Google" id="ProtNLM"/>
    </source>
</evidence>
<evidence type="ECO:0000313" key="3">
    <source>
        <dbReference type="Proteomes" id="UP000245207"/>
    </source>
</evidence>
<dbReference type="SUPFAM" id="SSF54001">
    <property type="entry name" value="Cysteine proteinases"/>
    <property type="match status" value="1"/>
</dbReference>
<sequence length="921" mass="103506">MEEYKIVCEYKCLDRELRRSGRFKGKGPVFEENTIDQAIDADVEDSEDDFQPPRTATIHASGSSGTMVKWKRSLVQARLPDSPTVTKGKKGKKRASENRGMKSNKKQKGDRGAEELAGPSTVNKPKSIAKKKKRSPKKDSANTISTTLRTRSSPKPLYLAIATLKPNQQACIAKMGFGNLLDFKVDGIPSRLGFYVIDKFDPEKMEIKLKDGALPVNSKVISEMLGLKDEGVNIMTTEVVGNEEMIETWKNQYSMDEKDISPSVVKGKIRKSKLVDLNFKLNFVVLFANIFGCCRKNGAVSLEILEHITPDTEFEKINWCAYVMRSLPDCKKPWKKHLKNNFFCGPVAALTMIYVDGTKCEALPMVLREREEEEIDAGGLGRGEMEPPYAESEDMGFPEDLEGFVWKMGRYVETISKSRSCFENTLWWGKEVFPGNEEILELERKYVEGLRMESDGASGEDGNRGNTSGGNGNMEKGEFRTPNVTKVIGSSFVAPNSVFDSPEYAFGAVTQAVVIKTVDRVVRESDKGNRVDEEEIPSCSLGLTQDWAEMESERKKKEAEKIKEAVAAVPVSFCSPMVVQKQQPYAHMNEPLIDIGVHNVATKQPSRREQQASAITKSPFIVRSVDFGGYSSEERKIKHILFESCPEHNEQLFMAKSGHQSHRIDLESLGQSEPVLNNILDAWRDVLNYCERQRSAASPLRYFLPTFVVTPEFRKLLFSANPRFIMFKDYVEKSIEKDVNLKDLKGVELVFIPVSNNGHQFVVVFNIMRDEVVMLDSKAVPKVEPKKKKETGFELANRKSAIDIDGSAADDSIATILHYDFGRYLSTVKHPKAMDLVKGNLRIPKLKWQTASKAPNCGVFVMRHMETYMGEPVDKYQCGINADPRKQVAQLNKLRIKYAAKILLCPCNLLSAKILGMMNGK</sequence>
<name>A0A2U1M4G6_ARTAN</name>
<dbReference type="Gene3D" id="3.40.395.10">
    <property type="entry name" value="Adenoviral Proteinase, Chain A"/>
    <property type="match status" value="1"/>
</dbReference>
<evidence type="ECO:0000256" key="1">
    <source>
        <dbReference type="SAM" id="MobiDB-lite"/>
    </source>
</evidence>
<dbReference type="PANTHER" id="PTHR34835:SF90">
    <property type="entry name" value="AMINOTRANSFERASE-LIKE PLANT MOBILE DOMAIN-CONTAINING PROTEIN"/>
    <property type="match status" value="1"/>
</dbReference>
<feature type="compositionally biased region" description="Basic residues" evidence="1">
    <location>
        <begin position="127"/>
        <end position="136"/>
    </location>
</feature>
<evidence type="ECO:0000313" key="2">
    <source>
        <dbReference type="EMBL" id="PWA56114.1"/>
    </source>
</evidence>
<dbReference type="PANTHER" id="PTHR34835">
    <property type="entry name" value="OS07G0283600 PROTEIN-RELATED"/>
    <property type="match status" value="1"/>
</dbReference>
<dbReference type="AlphaFoldDB" id="A0A2U1M4G6"/>
<gene>
    <name evidence="2" type="ORF">CTI12_AA428850</name>
</gene>
<feature type="region of interest" description="Disordered" evidence="1">
    <location>
        <begin position="43"/>
        <end position="149"/>
    </location>
</feature>
<dbReference type="Proteomes" id="UP000245207">
    <property type="component" value="Unassembled WGS sequence"/>
</dbReference>